<dbReference type="InterPro" id="IPR029058">
    <property type="entry name" value="AB_hydrolase_fold"/>
</dbReference>
<name>A0A4T0FLL3_9BASI</name>
<dbReference type="SUPFAM" id="SSF53474">
    <property type="entry name" value="alpha/beta-Hydrolases"/>
    <property type="match status" value="1"/>
</dbReference>
<protein>
    <recommendedName>
        <fullName evidence="4">AB hydrolase-1 domain-containing protein</fullName>
    </recommendedName>
</protein>
<dbReference type="AlphaFoldDB" id="A0A4T0FLL3"/>
<evidence type="ECO:0000256" key="1">
    <source>
        <dbReference type="SAM" id="Phobius"/>
    </source>
</evidence>
<organism evidence="2 3">
    <name type="scientific">Wallemia hederae</name>
    <dbReference type="NCBI Taxonomy" id="1540922"/>
    <lineage>
        <taxon>Eukaryota</taxon>
        <taxon>Fungi</taxon>
        <taxon>Dikarya</taxon>
        <taxon>Basidiomycota</taxon>
        <taxon>Wallemiomycotina</taxon>
        <taxon>Wallemiomycetes</taxon>
        <taxon>Wallemiales</taxon>
        <taxon>Wallemiaceae</taxon>
        <taxon>Wallemia</taxon>
    </lineage>
</organism>
<gene>
    <name evidence="2" type="ORF">E3P99_02050</name>
</gene>
<reference evidence="2 3" key="1">
    <citation type="submission" date="2019-03" db="EMBL/GenBank/DDBJ databases">
        <title>Sequencing 23 genomes of Wallemia ichthyophaga.</title>
        <authorList>
            <person name="Gostincar C."/>
        </authorList>
    </citation>
    <scope>NUCLEOTIDE SEQUENCE [LARGE SCALE GENOMIC DNA]</scope>
    <source>
        <strain evidence="2 3">EXF-5753</strain>
    </source>
</reference>
<evidence type="ECO:0000313" key="3">
    <source>
        <dbReference type="Proteomes" id="UP000310189"/>
    </source>
</evidence>
<keyword evidence="1" id="KW-1133">Transmembrane helix</keyword>
<keyword evidence="3" id="KW-1185">Reference proteome</keyword>
<comment type="caution">
    <text evidence="2">The sequence shown here is derived from an EMBL/GenBank/DDBJ whole genome shotgun (WGS) entry which is preliminary data.</text>
</comment>
<dbReference type="EMBL" id="SPNW01000027">
    <property type="protein sequence ID" value="TIA89467.1"/>
    <property type="molecule type" value="Genomic_DNA"/>
</dbReference>
<sequence length="375" mass="43273">MGNTWNRITSNLISSTALIFVVIYALISRFYLYLTTPSTPSKRREWDDYKKYKNELITPDTKYYANQIGFDIVHQRIYTQDGYELMVYLGNTRGVYNTGHKHLKKNDPKFWDYTIEDLAEQDLPCLIDHVKEDSNSPHLSFIGHSQGNGLAFMSLSLDYCPHLSNSISSFIALAPAVYAGPLTTGFPFTAIKDLDWKGWRVIFGDLDFIPLMTLAFNYTPKRAFALLGYQMFAFLFSWTDKNWLNRRKAKMFRFTPSPVSSKSVHWWAGKDGFSTRGCTLETSKERWFSSGEETDKSGIKIPKFPPLSLYVGTDDKLVLVEPLLERLKTHENIKLRRVDYFDGGEHCDFFWAADAVEICFHKILQDIQLGVEDMQ</sequence>
<dbReference type="Gene3D" id="3.40.50.1820">
    <property type="entry name" value="alpha/beta hydrolase"/>
    <property type="match status" value="1"/>
</dbReference>
<evidence type="ECO:0000313" key="2">
    <source>
        <dbReference type="EMBL" id="TIA89467.1"/>
    </source>
</evidence>
<dbReference type="OrthoDB" id="9974421at2759"/>
<accession>A0A4T0FLL3</accession>
<keyword evidence="1" id="KW-0812">Transmembrane</keyword>
<proteinExistence type="predicted"/>
<dbReference type="PANTHER" id="PTHR11005">
    <property type="entry name" value="LYSOSOMAL ACID LIPASE-RELATED"/>
    <property type="match status" value="1"/>
</dbReference>
<keyword evidence="1" id="KW-0472">Membrane</keyword>
<feature type="transmembrane region" description="Helical" evidence="1">
    <location>
        <begin position="12"/>
        <end position="34"/>
    </location>
</feature>
<evidence type="ECO:0008006" key="4">
    <source>
        <dbReference type="Google" id="ProtNLM"/>
    </source>
</evidence>
<dbReference type="Proteomes" id="UP000310189">
    <property type="component" value="Unassembled WGS sequence"/>
</dbReference>